<name>A0ABP9UTD6_9BACT</name>
<dbReference type="EMBL" id="BAABRI010000019">
    <property type="protein sequence ID" value="GAA5483977.1"/>
    <property type="molecule type" value="Genomic_DNA"/>
</dbReference>
<reference evidence="1 2" key="1">
    <citation type="submission" date="2024-02" db="EMBL/GenBank/DDBJ databases">
        <title>Haloferula sargassicola NBRC 104335.</title>
        <authorList>
            <person name="Ichikawa N."/>
            <person name="Katano-Makiyama Y."/>
            <person name="Hidaka K."/>
        </authorList>
    </citation>
    <scope>NUCLEOTIDE SEQUENCE [LARGE SCALE GENOMIC DNA]</scope>
    <source>
        <strain evidence="1 2">NBRC 104335</strain>
    </source>
</reference>
<evidence type="ECO:0000313" key="1">
    <source>
        <dbReference type="EMBL" id="GAA5483977.1"/>
    </source>
</evidence>
<dbReference type="RefSeq" id="WP_353568076.1">
    <property type="nucleotide sequence ID" value="NZ_BAABRI010000019.1"/>
</dbReference>
<gene>
    <name evidence="1" type="ORF">Hsar01_03214</name>
</gene>
<sequence length="74" mass="8113">MTDPYIPEYNEETCVVCGKGVGGGRGYCRLNHEGHMVELCCPLCLAAFQKGGGIHDTIREGNRALHPRQRKDPG</sequence>
<evidence type="ECO:0000313" key="2">
    <source>
        <dbReference type="Proteomes" id="UP001476282"/>
    </source>
</evidence>
<proteinExistence type="predicted"/>
<organism evidence="1 2">
    <name type="scientific">Haloferula sargassicola</name>
    <dbReference type="NCBI Taxonomy" id="490096"/>
    <lineage>
        <taxon>Bacteria</taxon>
        <taxon>Pseudomonadati</taxon>
        <taxon>Verrucomicrobiota</taxon>
        <taxon>Verrucomicrobiia</taxon>
        <taxon>Verrucomicrobiales</taxon>
        <taxon>Verrucomicrobiaceae</taxon>
        <taxon>Haloferula</taxon>
    </lineage>
</organism>
<evidence type="ECO:0008006" key="3">
    <source>
        <dbReference type="Google" id="ProtNLM"/>
    </source>
</evidence>
<protein>
    <recommendedName>
        <fullName evidence="3">Small CPxCG-related zinc finger protein</fullName>
    </recommendedName>
</protein>
<keyword evidence="2" id="KW-1185">Reference proteome</keyword>
<accession>A0ABP9UTD6</accession>
<dbReference type="Proteomes" id="UP001476282">
    <property type="component" value="Unassembled WGS sequence"/>
</dbReference>
<comment type="caution">
    <text evidence="1">The sequence shown here is derived from an EMBL/GenBank/DDBJ whole genome shotgun (WGS) entry which is preliminary data.</text>
</comment>